<dbReference type="Pfam" id="PF08389">
    <property type="entry name" value="Xpo1"/>
    <property type="match status" value="1"/>
</dbReference>
<dbReference type="InterPro" id="IPR051345">
    <property type="entry name" value="Importin_beta-like_NTR"/>
</dbReference>
<evidence type="ECO:0000313" key="8">
    <source>
        <dbReference type="EMBL" id="KAG5931768.1"/>
    </source>
</evidence>
<comment type="function">
    <text evidence="6">tRNA nucleus export receptor which facilitates tRNA translocation across the nuclear pore complex. Involved in pre-tRNA splicing, probably by affecting the interaction of pre-tRNA with splicing endonuclease.</text>
</comment>
<dbReference type="GO" id="GO:0005634">
    <property type="term" value="C:nucleus"/>
    <property type="evidence" value="ECO:0007669"/>
    <property type="project" value="UniProtKB-SubCell"/>
</dbReference>
<dbReference type="SUPFAM" id="SSF48371">
    <property type="entry name" value="ARM repeat"/>
    <property type="match status" value="1"/>
</dbReference>
<proteinExistence type="inferred from homology"/>
<comment type="subcellular location">
    <subcellularLocation>
        <location evidence="1">Nucleus</location>
    </subcellularLocation>
</comment>
<dbReference type="GO" id="GO:0006606">
    <property type="term" value="P:protein import into nucleus"/>
    <property type="evidence" value="ECO:0007669"/>
    <property type="project" value="TreeGrafter"/>
</dbReference>
<comment type="caution">
    <text evidence="8">The sequence shown here is derived from an EMBL/GenBank/DDBJ whole genome shotgun (WGS) entry which is preliminary data.</text>
</comment>
<comment type="similarity">
    <text evidence="2">Belongs to the importin beta family.</text>
</comment>
<name>A0A9P7M7J0_9HYPO</name>
<evidence type="ECO:0000256" key="1">
    <source>
        <dbReference type="ARBA" id="ARBA00004123"/>
    </source>
</evidence>
<gene>
    <name evidence="8" type="ORF">E4U60_005801</name>
</gene>
<dbReference type="Gene3D" id="1.25.10.10">
    <property type="entry name" value="Leucine-rich Repeat Variant"/>
    <property type="match status" value="1"/>
</dbReference>
<feature type="domain" description="Exportin-1/Importin-beta-like" evidence="7">
    <location>
        <begin position="107"/>
        <end position="272"/>
    </location>
</feature>
<organism evidence="8 9">
    <name type="scientific">Claviceps pazoutovae</name>
    <dbReference type="NCBI Taxonomy" id="1649127"/>
    <lineage>
        <taxon>Eukaryota</taxon>
        <taxon>Fungi</taxon>
        <taxon>Dikarya</taxon>
        <taxon>Ascomycota</taxon>
        <taxon>Pezizomycotina</taxon>
        <taxon>Sordariomycetes</taxon>
        <taxon>Hypocreomycetidae</taxon>
        <taxon>Hypocreales</taxon>
        <taxon>Clavicipitaceae</taxon>
        <taxon>Claviceps</taxon>
    </lineage>
</organism>
<evidence type="ECO:0000256" key="2">
    <source>
        <dbReference type="ARBA" id="ARBA00007991"/>
    </source>
</evidence>
<dbReference type="Proteomes" id="UP000706124">
    <property type="component" value="Unassembled WGS sequence"/>
</dbReference>
<dbReference type="EMBL" id="SRPO01000524">
    <property type="protein sequence ID" value="KAG5931768.1"/>
    <property type="molecule type" value="Genomic_DNA"/>
</dbReference>
<sequence length="1002" mass="111592">MDNSALPWSLDRVEALILSLYESKAPDKIATDQTLLANFQCSPQAWILARELLQRPDEKVRFFGALTIIIKLNRESTSLSEENAKELLMNLTEWYLHSFGTSNSSLVPRKLASALATYFVYFHHLWPNFVRHLVVCLLSNQYYDPSRLNIPDETFTRLENVETNSLRAVLWVITSVLEDVTKIDLNAVDNFGLYDTVVSQAPDVANIVAECLTHRRLSAIGDNALKCLQAWLVFAQKVASHDSQVVALFRELLPTTIALLPVDSQFESSAELLTEVLCGYPSLLTSQHLTLLADVFVSPWSDQWYTRLVQGDGSFDTAQFGHLILSFGEERLQWLMKSEDSRCQIILSKLCGLLTAKGLPAIEDKIFVPAIEFWSTFTETISDTFSPNDIAATPWAEQAVRLVLEAISNAWQKIAYPSTEEIGGWDQSDRANFSDARKDVIDLLQSTYSICGARLITTFAELVLAALDKSAWLRLEAAAYCLAGLADCASEDGWLDEALRPVFDSSLFSRLDSSDSGIPHRTKQTCLYLIERYTEYFERNVFSLAPALRLLFSLLGDRFLAPSASKSIYQLCSSCRHHLHTETESFLTEFQRLVAGGQLDCISSEKVVGAIACVAQAIPDGDQRIHICSKLLNIVGDDILRAKQLLNWPIDFKLPCSGQRCFDDSVSGERPAMHMALRALRYLLSVGRGFQSPTEPAVDLETISSSFSERDSRLTSLNRQVITMLMDVESHFSENAEVAELSCTILRCGFAESEAGPFVLDMDTVTGYLTRHSGQVPRPGLFVATACSFVSSIHDRGSAPEGVFAALFRWVIELLQALPEPEHDPELSQNCIEFASRLLIKSPKTLLAIQPPATAELFFLFSLQVLDGNEPLPKGASAEFWSNFIALKHGEQDIQDAAKQAMETLGPLVALSIARNVGGHASRSELERLSEPIKKLVHRYPMARQWLEAGLSHHSFPSDKITPEQKSLFVKKLVSLRGSRATNQVVRDFWLSARGSSFAYAS</sequence>
<keyword evidence="5" id="KW-0539">Nucleus</keyword>
<keyword evidence="4" id="KW-0819">tRNA processing</keyword>
<dbReference type="OrthoDB" id="2016913at2759"/>
<accession>A0A9P7M7J0</accession>
<evidence type="ECO:0000256" key="4">
    <source>
        <dbReference type="ARBA" id="ARBA00022694"/>
    </source>
</evidence>
<keyword evidence="9" id="KW-1185">Reference proteome</keyword>
<keyword evidence="3" id="KW-0813">Transport</keyword>
<evidence type="ECO:0000256" key="6">
    <source>
        <dbReference type="ARBA" id="ARBA00025147"/>
    </source>
</evidence>
<evidence type="ECO:0000259" key="7">
    <source>
        <dbReference type="Pfam" id="PF08389"/>
    </source>
</evidence>
<dbReference type="GO" id="GO:0005737">
    <property type="term" value="C:cytoplasm"/>
    <property type="evidence" value="ECO:0007669"/>
    <property type="project" value="TreeGrafter"/>
</dbReference>
<dbReference type="PANTHER" id="PTHR12363:SF33">
    <property type="entry name" value="IMPORTIN-13"/>
    <property type="match status" value="1"/>
</dbReference>
<dbReference type="InterPro" id="IPR013598">
    <property type="entry name" value="Exportin-1/Importin-b-like"/>
</dbReference>
<dbReference type="InterPro" id="IPR011989">
    <property type="entry name" value="ARM-like"/>
</dbReference>
<protein>
    <recommendedName>
        <fullName evidence="7">Exportin-1/Importin-beta-like domain-containing protein</fullName>
    </recommendedName>
</protein>
<evidence type="ECO:0000313" key="9">
    <source>
        <dbReference type="Proteomes" id="UP000706124"/>
    </source>
</evidence>
<evidence type="ECO:0000256" key="5">
    <source>
        <dbReference type="ARBA" id="ARBA00023242"/>
    </source>
</evidence>
<evidence type="ECO:0000256" key="3">
    <source>
        <dbReference type="ARBA" id="ARBA00022448"/>
    </source>
</evidence>
<reference evidence="8 9" key="1">
    <citation type="journal article" date="2020" name="bioRxiv">
        <title>Whole genome comparisons of ergot fungi reveals the divergence and evolution of species within the genus Claviceps are the result of varying mechanisms driving genome evolution and host range expansion.</title>
        <authorList>
            <person name="Wyka S.A."/>
            <person name="Mondo S.J."/>
            <person name="Liu M."/>
            <person name="Dettman J."/>
            <person name="Nalam V."/>
            <person name="Broders K.D."/>
        </authorList>
    </citation>
    <scope>NUCLEOTIDE SEQUENCE [LARGE SCALE GENOMIC DNA]</scope>
    <source>
        <strain evidence="8 9">CCC 1485</strain>
    </source>
</reference>
<dbReference type="InterPro" id="IPR016024">
    <property type="entry name" value="ARM-type_fold"/>
</dbReference>
<dbReference type="AlphaFoldDB" id="A0A9P7M7J0"/>
<dbReference type="GO" id="GO:0008033">
    <property type="term" value="P:tRNA processing"/>
    <property type="evidence" value="ECO:0007669"/>
    <property type="project" value="UniProtKB-KW"/>
</dbReference>
<dbReference type="PANTHER" id="PTHR12363">
    <property type="entry name" value="TRANSPORTIN 3 AND IMPORTIN 13"/>
    <property type="match status" value="1"/>
</dbReference>